<reference evidence="3 4" key="1">
    <citation type="submission" date="2021-11" db="EMBL/GenBank/DDBJ databases">
        <title>Aliifidinibius sp. nov., a new bacterium isolated from saline soil.</title>
        <authorList>
            <person name="Galisteo C."/>
            <person name="De La Haba R."/>
            <person name="Sanchez-Porro C."/>
            <person name="Ventosa A."/>
        </authorList>
    </citation>
    <scope>NUCLEOTIDE SEQUENCE [LARGE SCALE GENOMIC DNA]</scope>
    <source>
        <strain evidence="3 4">KACC 190600</strain>
    </source>
</reference>
<name>A0ABT3PXH0_9BACT</name>
<dbReference type="Pfam" id="PF05988">
    <property type="entry name" value="DUF899"/>
    <property type="match status" value="1"/>
</dbReference>
<proteinExistence type="predicted"/>
<feature type="compositionally biased region" description="Basic and acidic residues" evidence="2">
    <location>
        <begin position="247"/>
        <end position="258"/>
    </location>
</feature>
<evidence type="ECO:0000256" key="2">
    <source>
        <dbReference type="SAM" id="MobiDB-lite"/>
    </source>
</evidence>
<feature type="coiled-coil region" evidence="1">
    <location>
        <begin position="14"/>
        <end position="51"/>
    </location>
</feature>
<evidence type="ECO:0000313" key="3">
    <source>
        <dbReference type="EMBL" id="MCW9712517.1"/>
    </source>
</evidence>
<keyword evidence="1" id="KW-0175">Coiled coil</keyword>
<gene>
    <name evidence="3" type="ORF">LQ318_06340</name>
</gene>
<dbReference type="EMBL" id="JAJNDC010000001">
    <property type="protein sequence ID" value="MCW9712517.1"/>
    <property type="molecule type" value="Genomic_DNA"/>
</dbReference>
<dbReference type="InterPro" id="IPR010296">
    <property type="entry name" value="DUF899_thioredox"/>
</dbReference>
<accession>A0ABT3PXH0</accession>
<dbReference type="Proteomes" id="UP001207337">
    <property type="component" value="Unassembled WGS sequence"/>
</dbReference>
<keyword evidence="4" id="KW-1185">Reference proteome</keyword>
<sequence length="258" mass="30237">MMETEITLPEVVSREEWLKERKKLLKREKKLTRARDQLNAERRRLSMVEIKKDYEFESPDGKKTLFDLFKDRMQLIVYHFMFDPDWDEGCPSCSAWADHIARGHLNHLHARSTTLALVSRAPLDKITAFKERMGWKIPWYSSYGSDFNYDFHVTQDESVRPIIYNYRDKATLEHLGQHYHTEGEQPGISCFLQVDDIVYHTYSTYGRGGEQVGGAYYFLDMTALGRQEEWEEPKGRATGLGAQAGSDKIRYPDEYDED</sequence>
<protein>
    <submittedName>
        <fullName evidence="3">DUF899 domain-containing protein</fullName>
    </submittedName>
</protein>
<dbReference type="InterPro" id="IPR036249">
    <property type="entry name" value="Thioredoxin-like_sf"/>
</dbReference>
<organism evidence="3 4">
    <name type="scientific">Fodinibius salicampi</name>
    <dbReference type="NCBI Taxonomy" id="1920655"/>
    <lineage>
        <taxon>Bacteria</taxon>
        <taxon>Pseudomonadati</taxon>
        <taxon>Balneolota</taxon>
        <taxon>Balneolia</taxon>
        <taxon>Balneolales</taxon>
        <taxon>Balneolaceae</taxon>
        <taxon>Fodinibius</taxon>
    </lineage>
</organism>
<comment type="caution">
    <text evidence="3">The sequence shown here is derived from an EMBL/GenBank/DDBJ whole genome shotgun (WGS) entry which is preliminary data.</text>
</comment>
<feature type="region of interest" description="Disordered" evidence="2">
    <location>
        <begin position="230"/>
        <end position="258"/>
    </location>
</feature>
<evidence type="ECO:0000256" key="1">
    <source>
        <dbReference type="SAM" id="Coils"/>
    </source>
</evidence>
<evidence type="ECO:0000313" key="4">
    <source>
        <dbReference type="Proteomes" id="UP001207337"/>
    </source>
</evidence>
<dbReference type="SUPFAM" id="SSF52833">
    <property type="entry name" value="Thioredoxin-like"/>
    <property type="match status" value="1"/>
</dbReference>